<keyword evidence="8" id="KW-1185">Reference proteome</keyword>
<dbReference type="Proteomes" id="UP001501570">
    <property type="component" value="Unassembled WGS sequence"/>
</dbReference>
<evidence type="ECO:0000256" key="1">
    <source>
        <dbReference type="ARBA" id="ARBA00004651"/>
    </source>
</evidence>
<feature type="transmembrane region" description="Helical" evidence="6">
    <location>
        <begin position="219"/>
        <end position="245"/>
    </location>
</feature>
<dbReference type="CDD" id="cd06173">
    <property type="entry name" value="MFS_MefA_like"/>
    <property type="match status" value="1"/>
</dbReference>
<dbReference type="PANTHER" id="PTHR23513:SF11">
    <property type="entry name" value="STAPHYLOFERRIN A TRANSPORTER"/>
    <property type="match status" value="1"/>
</dbReference>
<feature type="transmembrane region" description="Helical" evidence="6">
    <location>
        <begin position="321"/>
        <end position="345"/>
    </location>
</feature>
<organism evidence="7 8">
    <name type="scientific">Rugosimonospora acidiphila</name>
    <dbReference type="NCBI Taxonomy" id="556531"/>
    <lineage>
        <taxon>Bacteria</taxon>
        <taxon>Bacillati</taxon>
        <taxon>Actinomycetota</taxon>
        <taxon>Actinomycetes</taxon>
        <taxon>Micromonosporales</taxon>
        <taxon>Micromonosporaceae</taxon>
        <taxon>Rugosimonospora</taxon>
    </lineage>
</organism>
<sequence>MPVSDESHVERSATFREAFSSTEYRAVFSASALSWIGDSLAKAAVTALVYNQTQSVVASAATFAISFLPWVAGGPILAAIAERYPQRNIMIIADLTRMVLIALVAVPRMPIPAMLVLLFLTSLFNPPFDAARSALLPQILTGDRYVVGVSLQNAANQGAQLIGYMIGAALASGHPHAALLVDAGTFAFSAFMTRVGVLRRPAALRSEQRRHLLRETGEGFRLVFGTQSLRAIAIVVLTAHLFTVVPEGLAAAWAATLETNTTHRGLAQGIIMIANPLGYLVAGLLIGRLVPPDTRRRLIRPFCVLAPVALIPSLFRPDTIMVAVLAGICGACLAGIVPAANGLFVQVLPNAYRARSFGIMQSGLQLVQGTGVVLTGLLASRFDLSTVVGGWSVFGAVLMLSVSTLWPSQHEFSEAIARTRAANAEAEAAVAVQANVAGQRPPADDVVPSIAPRAAKSM</sequence>
<keyword evidence="2" id="KW-1003">Cell membrane</keyword>
<evidence type="ECO:0000313" key="8">
    <source>
        <dbReference type="Proteomes" id="UP001501570"/>
    </source>
</evidence>
<dbReference type="EMBL" id="BAABJQ010000005">
    <property type="protein sequence ID" value="GAA5182769.1"/>
    <property type="molecule type" value="Genomic_DNA"/>
</dbReference>
<keyword evidence="4 6" id="KW-1133">Transmembrane helix</keyword>
<dbReference type="InterPro" id="IPR036259">
    <property type="entry name" value="MFS_trans_sf"/>
</dbReference>
<feature type="transmembrane region" description="Helical" evidence="6">
    <location>
        <begin position="384"/>
        <end position="406"/>
    </location>
</feature>
<dbReference type="PANTHER" id="PTHR23513">
    <property type="entry name" value="INTEGRAL MEMBRANE EFFLUX PROTEIN-RELATED"/>
    <property type="match status" value="1"/>
</dbReference>
<reference evidence="8" key="1">
    <citation type="journal article" date="2019" name="Int. J. Syst. Evol. Microbiol.">
        <title>The Global Catalogue of Microorganisms (GCM) 10K type strain sequencing project: providing services to taxonomists for standard genome sequencing and annotation.</title>
        <authorList>
            <consortium name="The Broad Institute Genomics Platform"/>
            <consortium name="The Broad Institute Genome Sequencing Center for Infectious Disease"/>
            <person name="Wu L."/>
            <person name="Ma J."/>
        </authorList>
    </citation>
    <scope>NUCLEOTIDE SEQUENCE [LARGE SCALE GENOMIC DNA]</scope>
    <source>
        <strain evidence="8">JCM 18304</strain>
    </source>
</reference>
<evidence type="ECO:0000256" key="6">
    <source>
        <dbReference type="SAM" id="Phobius"/>
    </source>
</evidence>
<dbReference type="Pfam" id="PF07690">
    <property type="entry name" value="MFS_1"/>
    <property type="match status" value="2"/>
</dbReference>
<dbReference type="SUPFAM" id="SSF103473">
    <property type="entry name" value="MFS general substrate transporter"/>
    <property type="match status" value="1"/>
</dbReference>
<evidence type="ECO:0000256" key="2">
    <source>
        <dbReference type="ARBA" id="ARBA00022475"/>
    </source>
</evidence>
<feature type="transmembrane region" description="Helical" evidence="6">
    <location>
        <begin position="177"/>
        <end position="198"/>
    </location>
</feature>
<dbReference type="InterPro" id="IPR011701">
    <property type="entry name" value="MFS"/>
</dbReference>
<evidence type="ECO:0000256" key="5">
    <source>
        <dbReference type="ARBA" id="ARBA00023136"/>
    </source>
</evidence>
<protein>
    <submittedName>
        <fullName evidence="7">MFS transporter</fullName>
    </submittedName>
</protein>
<name>A0ABP9RQX1_9ACTN</name>
<evidence type="ECO:0000256" key="4">
    <source>
        <dbReference type="ARBA" id="ARBA00022989"/>
    </source>
</evidence>
<feature type="transmembrane region" description="Helical" evidence="6">
    <location>
        <begin position="265"/>
        <end position="286"/>
    </location>
</feature>
<feature type="transmembrane region" description="Helical" evidence="6">
    <location>
        <begin position="56"/>
        <end position="78"/>
    </location>
</feature>
<proteinExistence type="predicted"/>
<comment type="subcellular location">
    <subcellularLocation>
        <location evidence="1">Cell membrane</location>
        <topology evidence="1">Multi-pass membrane protein</topology>
    </subcellularLocation>
</comment>
<gene>
    <name evidence="7" type="ORF">GCM10023322_20410</name>
</gene>
<evidence type="ECO:0000313" key="7">
    <source>
        <dbReference type="EMBL" id="GAA5182769.1"/>
    </source>
</evidence>
<keyword evidence="3 6" id="KW-0812">Transmembrane</keyword>
<keyword evidence="5 6" id="KW-0472">Membrane</keyword>
<comment type="caution">
    <text evidence="7">The sequence shown here is derived from an EMBL/GenBank/DDBJ whole genome shotgun (WGS) entry which is preliminary data.</text>
</comment>
<dbReference type="Gene3D" id="1.20.1250.20">
    <property type="entry name" value="MFS general substrate transporter like domains"/>
    <property type="match status" value="1"/>
</dbReference>
<feature type="transmembrane region" description="Helical" evidence="6">
    <location>
        <begin position="99"/>
        <end position="120"/>
    </location>
</feature>
<accession>A0ABP9RQX1</accession>
<feature type="transmembrane region" description="Helical" evidence="6">
    <location>
        <begin position="357"/>
        <end position="378"/>
    </location>
</feature>
<feature type="transmembrane region" description="Helical" evidence="6">
    <location>
        <begin position="298"/>
        <end position="315"/>
    </location>
</feature>
<evidence type="ECO:0000256" key="3">
    <source>
        <dbReference type="ARBA" id="ARBA00022692"/>
    </source>
</evidence>